<accession>A0AA86N1R1</accession>
<dbReference type="Pfam" id="PF00072">
    <property type="entry name" value="Response_reg"/>
    <property type="match status" value="1"/>
</dbReference>
<dbReference type="NCBIfam" id="TIGR00229">
    <property type="entry name" value="sensory_box"/>
    <property type="match status" value="1"/>
</dbReference>
<dbReference type="SMART" id="SM00388">
    <property type="entry name" value="HisKA"/>
    <property type="match status" value="1"/>
</dbReference>
<gene>
    <name evidence="13" type="ORF">DNFV4_03471</name>
</gene>
<dbReference type="SMART" id="SM00387">
    <property type="entry name" value="HATPase_c"/>
    <property type="match status" value="1"/>
</dbReference>
<evidence type="ECO:0000313" key="14">
    <source>
        <dbReference type="Proteomes" id="UP001179121"/>
    </source>
</evidence>
<dbReference type="Proteomes" id="UP001179121">
    <property type="component" value="Chromosome"/>
</dbReference>
<keyword evidence="3 9" id="KW-0597">Phosphoprotein</keyword>
<dbReference type="CDD" id="cd00130">
    <property type="entry name" value="PAS"/>
    <property type="match status" value="1"/>
</dbReference>
<evidence type="ECO:0000256" key="6">
    <source>
        <dbReference type="ARBA" id="ARBA00022777"/>
    </source>
</evidence>
<dbReference type="SMART" id="SM00091">
    <property type="entry name" value="PAS"/>
    <property type="match status" value="1"/>
</dbReference>
<dbReference type="PANTHER" id="PTHR43065:SF42">
    <property type="entry name" value="TWO-COMPONENT SENSOR PPRA"/>
    <property type="match status" value="1"/>
</dbReference>
<dbReference type="GO" id="GO:0005524">
    <property type="term" value="F:ATP binding"/>
    <property type="evidence" value="ECO:0007669"/>
    <property type="project" value="UniProtKB-KW"/>
</dbReference>
<dbReference type="Pfam" id="PF00989">
    <property type="entry name" value="PAS"/>
    <property type="match status" value="1"/>
</dbReference>
<feature type="domain" description="Histidine kinase" evidence="10">
    <location>
        <begin position="272"/>
        <end position="496"/>
    </location>
</feature>
<dbReference type="SUPFAM" id="SSF55874">
    <property type="entry name" value="ATPase domain of HSP90 chaperone/DNA topoisomerase II/histidine kinase"/>
    <property type="match status" value="1"/>
</dbReference>
<dbReference type="Gene3D" id="3.30.565.10">
    <property type="entry name" value="Histidine kinase-like ATPase, C-terminal domain"/>
    <property type="match status" value="1"/>
</dbReference>
<dbReference type="Gene3D" id="1.10.287.130">
    <property type="match status" value="1"/>
</dbReference>
<dbReference type="GO" id="GO:0000155">
    <property type="term" value="F:phosphorelay sensor kinase activity"/>
    <property type="evidence" value="ECO:0007669"/>
    <property type="project" value="InterPro"/>
</dbReference>
<evidence type="ECO:0000313" key="13">
    <source>
        <dbReference type="EMBL" id="CAI4033041.1"/>
    </source>
</evidence>
<dbReference type="InterPro" id="IPR035965">
    <property type="entry name" value="PAS-like_dom_sf"/>
</dbReference>
<dbReference type="SMART" id="SM00448">
    <property type="entry name" value="REC"/>
    <property type="match status" value="1"/>
</dbReference>
<evidence type="ECO:0000259" key="10">
    <source>
        <dbReference type="PROSITE" id="PS50109"/>
    </source>
</evidence>
<dbReference type="CDD" id="cd00156">
    <property type="entry name" value="REC"/>
    <property type="match status" value="1"/>
</dbReference>
<proteinExistence type="predicted"/>
<keyword evidence="14" id="KW-1185">Reference proteome</keyword>
<evidence type="ECO:0000256" key="8">
    <source>
        <dbReference type="ARBA" id="ARBA00023012"/>
    </source>
</evidence>
<feature type="modified residue" description="4-aspartylphosphate" evidence="9">
    <location>
        <position position="568"/>
    </location>
</feature>
<name>A0AA86N1R1_9BACT</name>
<dbReference type="InterPro" id="IPR003661">
    <property type="entry name" value="HisK_dim/P_dom"/>
</dbReference>
<dbReference type="InterPro" id="IPR001789">
    <property type="entry name" value="Sig_transdc_resp-reg_receiver"/>
</dbReference>
<dbReference type="Pfam" id="PF02518">
    <property type="entry name" value="HATPase_c"/>
    <property type="match status" value="1"/>
</dbReference>
<keyword evidence="5" id="KW-0547">Nucleotide-binding</keyword>
<dbReference type="InterPro" id="IPR005467">
    <property type="entry name" value="His_kinase_dom"/>
</dbReference>
<organism evidence="13 14">
    <name type="scientific">Nitrospira tepida</name>
    <dbReference type="NCBI Taxonomy" id="2973512"/>
    <lineage>
        <taxon>Bacteria</taxon>
        <taxon>Pseudomonadati</taxon>
        <taxon>Nitrospirota</taxon>
        <taxon>Nitrospiria</taxon>
        <taxon>Nitrospirales</taxon>
        <taxon>Nitrospiraceae</taxon>
        <taxon>Nitrospira</taxon>
    </lineage>
</organism>
<evidence type="ECO:0000256" key="2">
    <source>
        <dbReference type="ARBA" id="ARBA00012438"/>
    </source>
</evidence>
<dbReference type="EMBL" id="OX365700">
    <property type="protein sequence ID" value="CAI4033041.1"/>
    <property type="molecule type" value="Genomic_DNA"/>
</dbReference>
<evidence type="ECO:0000259" key="11">
    <source>
        <dbReference type="PROSITE" id="PS50110"/>
    </source>
</evidence>
<feature type="domain" description="PAS" evidence="12">
    <location>
        <begin position="135"/>
        <end position="205"/>
    </location>
</feature>
<evidence type="ECO:0000256" key="7">
    <source>
        <dbReference type="ARBA" id="ARBA00022840"/>
    </source>
</evidence>
<evidence type="ECO:0000256" key="5">
    <source>
        <dbReference type="ARBA" id="ARBA00022741"/>
    </source>
</evidence>
<dbReference type="KEGG" id="nti:DNFV4_03471"/>
<dbReference type="SUPFAM" id="SSF47384">
    <property type="entry name" value="Homodimeric domain of signal transducing histidine kinase"/>
    <property type="match status" value="1"/>
</dbReference>
<dbReference type="PROSITE" id="PS50109">
    <property type="entry name" value="HIS_KIN"/>
    <property type="match status" value="1"/>
</dbReference>
<sequence>MPLFGAADCELATALLDRHPAKLFVLAGNGSLLYANPAFLLKFGRLVVASAGHGTPEPSPQLQAWWKHVQAQAAQIVAEGASEKTIAPLYLPDGTELAPTVKVFPVRLSTAPLLVGGLIADGDPCRDHVGVHGQGYEWYRRLLDLFPDAIVLVQKGRVVSANREAANLFGAANAEMLVGRSLWDFVHPDYDRSKLDQIRGSLERSEPVGGATVKCLRLDGKGVDVELRAAPSAGTGDEVAQVLLRNLSKQQQLEEQVRQSQKMEAVGKLAGGVAHDFNNMLTVINGHGCLLAEDGTLTEDQRQSVDQILQAGERAAGLTSQLLAFSRRQVLQPKVIDVNQVLQGMMQMLRTLAGDNIELLVRSCPGLGTIRVDPGQLEQVILNLAVNARDAMPEGGRIMIEPGNIDLGPQELGERQLDAAPGRYVQVVVADTGTGIDPGVLSHIFEPFFTTKPKGKGTGLGLSTVYGVVKQSGGLITVASEPGRGTTFTMYFPRIEGPVTSDHTEDHDVSKQRGTEIILVVEDEPAVRALVRDTLRSRGYRVLEANDGMEALLLVSQYRDAIDLLLTDIVMPQMGGRELAEHLRGQSPDLKVMFMSGYTDDEILKHGVVAARVEFLQKPFTPHALANRIRKVLDQPHGIQADLQGQTMEASP</sequence>
<evidence type="ECO:0000256" key="3">
    <source>
        <dbReference type="ARBA" id="ARBA00022553"/>
    </source>
</evidence>
<evidence type="ECO:0000256" key="1">
    <source>
        <dbReference type="ARBA" id="ARBA00000085"/>
    </source>
</evidence>
<dbReference type="EC" id="2.7.13.3" evidence="2"/>
<dbReference type="CDD" id="cd00082">
    <property type="entry name" value="HisKA"/>
    <property type="match status" value="1"/>
</dbReference>
<reference evidence="13" key="1">
    <citation type="submission" date="2022-10" db="EMBL/GenBank/DDBJ databases">
        <authorList>
            <person name="Koch H."/>
        </authorList>
    </citation>
    <scope>NUCLEOTIDE SEQUENCE</scope>
    <source>
        <strain evidence="13">DNF</strain>
    </source>
</reference>
<dbReference type="InterPro" id="IPR003594">
    <property type="entry name" value="HATPase_dom"/>
</dbReference>
<dbReference type="PROSITE" id="PS50110">
    <property type="entry name" value="RESPONSE_REGULATORY"/>
    <property type="match status" value="1"/>
</dbReference>
<dbReference type="InterPro" id="IPR013767">
    <property type="entry name" value="PAS_fold"/>
</dbReference>
<dbReference type="PANTHER" id="PTHR43065">
    <property type="entry name" value="SENSOR HISTIDINE KINASE"/>
    <property type="match status" value="1"/>
</dbReference>
<dbReference type="SUPFAM" id="SSF52172">
    <property type="entry name" value="CheY-like"/>
    <property type="match status" value="1"/>
</dbReference>
<dbReference type="InterPro" id="IPR004358">
    <property type="entry name" value="Sig_transdc_His_kin-like_C"/>
</dbReference>
<dbReference type="RefSeq" id="WP_289269908.1">
    <property type="nucleotide sequence ID" value="NZ_OX365700.1"/>
</dbReference>
<evidence type="ECO:0000259" key="12">
    <source>
        <dbReference type="PROSITE" id="PS50112"/>
    </source>
</evidence>
<keyword evidence="8" id="KW-0902">Two-component regulatory system</keyword>
<dbReference type="PRINTS" id="PR00344">
    <property type="entry name" value="BCTRLSENSOR"/>
</dbReference>
<dbReference type="GO" id="GO:0006355">
    <property type="term" value="P:regulation of DNA-templated transcription"/>
    <property type="evidence" value="ECO:0007669"/>
    <property type="project" value="InterPro"/>
</dbReference>
<evidence type="ECO:0000256" key="9">
    <source>
        <dbReference type="PROSITE-ProRule" id="PRU00169"/>
    </source>
</evidence>
<dbReference type="InterPro" id="IPR000014">
    <property type="entry name" value="PAS"/>
</dbReference>
<keyword evidence="6 13" id="KW-0418">Kinase</keyword>
<dbReference type="InterPro" id="IPR036890">
    <property type="entry name" value="HATPase_C_sf"/>
</dbReference>
<dbReference type="AlphaFoldDB" id="A0AA86N1R1"/>
<dbReference type="PROSITE" id="PS50112">
    <property type="entry name" value="PAS"/>
    <property type="match status" value="1"/>
</dbReference>
<protein>
    <recommendedName>
        <fullName evidence="2">histidine kinase</fullName>
        <ecNumber evidence="2">2.7.13.3</ecNumber>
    </recommendedName>
</protein>
<evidence type="ECO:0000256" key="4">
    <source>
        <dbReference type="ARBA" id="ARBA00022679"/>
    </source>
</evidence>
<dbReference type="SUPFAM" id="SSF55785">
    <property type="entry name" value="PYP-like sensor domain (PAS domain)"/>
    <property type="match status" value="1"/>
</dbReference>
<dbReference type="InterPro" id="IPR011006">
    <property type="entry name" value="CheY-like_superfamily"/>
</dbReference>
<comment type="catalytic activity">
    <reaction evidence="1">
        <text>ATP + protein L-histidine = ADP + protein N-phospho-L-histidine.</text>
        <dbReference type="EC" id="2.7.13.3"/>
    </reaction>
</comment>
<keyword evidence="7" id="KW-0067">ATP-binding</keyword>
<dbReference type="Gene3D" id="3.30.450.20">
    <property type="entry name" value="PAS domain"/>
    <property type="match status" value="1"/>
</dbReference>
<dbReference type="InterPro" id="IPR036097">
    <property type="entry name" value="HisK_dim/P_sf"/>
</dbReference>
<dbReference type="Gene3D" id="3.40.50.2300">
    <property type="match status" value="1"/>
</dbReference>
<dbReference type="Pfam" id="PF00512">
    <property type="entry name" value="HisKA"/>
    <property type="match status" value="1"/>
</dbReference>
<keyword evidence="4" id="KW-0808">Transferase</keyword>
<feature type="domain" description="Response regulatory" evidence="11">
    <location>
        <begin position="517"/>
        <end position="633"/>
    </location>
</feature>